<dbReference type="Pfam" id="PF01037">
    <property type="entry name" value="AsnC_trans_reg"/>
    <property type="match status" value="1"/>
</dbReference>
<feature type="domain" description="Transcription regulator AsnC/Lrp ligand binding" evidence="1">
    <location>
        <begin position="6"/>
        <end position="72"/>
    </location>
</feature>
<evidence type="ECO:0000259" key="1">
    <source>
        <dbReference type="Pfam" id="PF01037"/>
    </source>
</evidence>
<dbReference type="Proteomes" id="UP001241092">
    <property type="component" value="Chromosome"/>
</dbReference>
<protein>
    <recommendedName>
        <fullName evidence="1">Transcription regulator AsnC/Lrp ligand binding domain-containing protein</fullName>
    </recommendedName>
</protein>
<dbReference type="RefSeq" id="WP_276822879.1">
    <property type="nucleotide sequence ID" value="NZ_AP027452.1"/>
</dbReference>
<dbReference type="AlphaFoldDB" id="A0AAI8TXP6"/>
<dbReference type="EMBL" id="AP027452">
    <property type="protein sequence ID" value="BDY30929.1"/>
    <property type="molecule type" value="Genomic_DNA"/>
</dbReference>
<gene>
    <name evidence="2" type="ORF">hbim_04880</name>
</gene>
<accession>A0AAI8TXP6</accession>
<dbReference type="InterPro" id="IPR011008">
    <property type="entry name" value="Dimeric_a/b-barrel"/>
</dbReference>
<organism evidence="2 3">
    <name type="scientific">Mycolicibacterium mageritense</name>
    <name type="common">Mycobacterium mageritense</name>
    <dbReference type="NCBI Taxonomy" id="53462"/>
    <lineage>
        <taxon>Bacteria</taxon>
        <taxon>Bacillati</taxon>
        <taxon>Actinomycetota</taxon>
        <taxon>Actinomycetes</taxon>
        <taxon>Mycobacteriales</taxon>
        <taxon>Mycobacteriaceae</taxon>
        <taxon>Mycolicibacterium</taxon>
    </lineage>
</organism>
<dbReference type="Gene3D" id="3.30.70.920">
    <property type="match status" value="1"/>
</dbReference>
<dbReference type="SUPFAM" id="SSF54909">
    <property type="entry name" value="Dimeric alpha+beta barrel"/>
    <property type="match status" value="1"/>
</dbReference>
<reference evidence="2" key="1">
    <citation type="submission" date="2023-03" db="EMBL/GenBank/DDBJ databases">
        <title>Draft genome sequence of a Mycolicibacterium mageritense strain H4_3_1 isolated from a hybrid biological-inorganic system reactor.</title>
        <authorList>
            <person name="Feng X."/>
            <person name="Kazama D."/>
            <person name="Sato K."/>
            <person name="Kobayashi H."/>
        </authorList>
    </citation>
    <scope>NUCLEOTIDE SEQUENCE</scope>
    <source>
        <strain evidence="2">H4_3_1</strain>
    </source>
</reference>
<evidence type="ECO:0000313" key="2">
    <source>
        <dbReference type="EMBL" id="BDY30929.1"/>
    </source>
</evidence>
<name>A0AAI8TXP6_MYCME</name>
<dbReference type="InterPro" id="IPR019887">
    <property type="entry name" value="Tscrpt_reg_AsnC/Lrp_C"/>
</dbReference>
<sequence>MVEAYVLIQTEVGRAEVVAKQLATLPGVVSAEYVTGPYDVVLRISAESLEALRSDVVPGVQRVSGITRTLTCPIAAAAHP</sequence>
<proteinExistence type="predicted"/>
<evidence type="ECO:0000313" key="3">
    <source>
        <dbReference type="Proteomes" id="UP001241092"/>
    </source>
</evidence>